<dbReference type="InterPro" id="IPR036097">
    <property type="entry name" value="HisK_dim/P_sf"/>
</dbReference>
<dbReference type="InterPro" id="IPR005467">
    <property type="entry name" value="His_kinase_dom"/>
</dbReference>
<dbReference type="CDD" id="cd00082">
    <property type="entry name" value="HisKA"/>
    <property type="match status" value="1"/>
</dbReference>
<feature type="signal peptide" evidence="9">
    <location>
        <begin position="1"/>
        <end position="21"/>
    </location>
</feature>
<dbReference type="PROSITE" id="PS50109">
    <property type="entry name" value="HIS_KIN"/>
    <property type="match status" value="1"/>
</dbReference>
<dbReference type="PROSITE" id="PS50110">
    <property type="entry name" value="RESPONSE_REGULATORY"/>
    <property type="match status" value="1"/>
</dbReference>
<dbReference type="KEGG" id="cate:C2869_10955"/>
<evidence type="ECO:0000313" key="13">
    <source>
        <dbReference type="EMBL" id="AWB66922.1"/>
    </source>
</evidence>
<dbReference type="GO" id="GO:0009927">
    <property type="term" value="F:histidine phosphotransfer kinase activity"/>
    <property type="evidence" value="ECO:0007669"/>
    <property type="project" value="TreeGrafter"/>
</dbReference>
<evidence type="ECO:0000256" key="6">
    <source>
        <dbReference type="ARBA" id="ARBA00023012"/>
    </source>
</evidence>
<name>A0A2S0VRY1_9ALTE</name>
<feature type="domain" description="Histidine kinase" evidence="10">
    <location>
        <begin position="507"/>
        <end position="726"/>
    </location>
</feature>
<dbReference type="SMART" id="SM00448">
    <property type="entry name" value="REC"/>
    <property type="match status" value="1"/>
</dbReference>
<dbReference type="Pfam" id="PF00072">
    <property type="entry name" value="Response_reg"/>
    <property type="match status" value="1"/>
</dbReference>
<keyword evidence="5" id="KW-0418">Kinase</keyword>
<sequence length="875" mass="98265">MATNKTFLFILLTCCSYWLHAAESVILQLKWKHQFQFAGYYAALEKGYYANASFDVTIKERDTLSTPFDNILLGKADFAIADSSIVLKRLNGQPFVVVSSVFQHSPLALMVKRSSNIRSPYDLINKRVMFQKGVDGATITAMFNRLGIKQEQFNFIPHNFDDLALHNNVTDAMSVYTTDQPYLYLQKNVDTLIIEPANYGIDFYGDLIFTRQDYAEKYPQRAREFASASLQGWQYALANPEEITNLIIKKYAPNADKQKLLHEAKTSAPLINADVIPLGTTIKERFFRIAAIYKELDMAPNDASIEGLLLASYEKPQASISAHWLYVGLAVVGLLLLSITLLSLFNWRLKRAIDKKSAELNINEAKFKAIIEHAPIMINSFDEQGVCLLWNSCCVSTLGYSHQDIIDCDDPMHLFYPDDAIKQQVYQDINKADGHFREYQVQIRNGKQRYQMWANFKLPSGAAIAIGYDVTKQRLAEQEILEQQQHLLTLSKEAEAASHAKSEFLANMSHEIRTPMNGVYGTLQLLANSVADNDKALLDNATLSCKSLLAIINDILDFSKIEAGKMSLEQVRFSFKEIVTQVAHEFDHQASQQSTVLEIDIAKDYTDGWIGDPTKIRQILVNLVSNAIKFTQMGVVRIHVDSSLTANKSELKFSVEDNGIGMDPQAVDKLFSRFEQADNSTTRKYGGTGLGMAICSKLIEKMQGYTQVNSEINKGTKIEVCLPLPTASLECETTTNTTKQIPDLTGRKILLAEDNEINQIIFVSMMAKTHADIQVAANGLQAISLVEEFAPELIFMDIQMPEMDGLEACERIREQHPNLPIIALTANVIEQDIKKYKERGFNGHVGKPIELAELYKATHIHLALSSNDLVDPTRT</sequence>
<dbReference type="InterPro" id="IPR015168">
    <property type="entry name" value="SsuA/THI5"/>
</dbReference>
<dbReference type="SMART" id="SM00091">
    <property type="entry name" value="PAS"/>
    <property type="match status" value="1"/>
</dbReference>
<evidence type="ECO:0000256" key="3">
    <source>
        <dbReference type="ARBA" id="ARBA00022553"/>
    </source>
</evidence>
<dbReference type="InterPro" id="IPR003661">
    <property type="entry name" value="HisK_dim/P_dom"/>
</dbReference>
<dbReference type="PANTHER" id="PTHR43047">
    <property type="entry name" value="TWO-COMPONENT HISTIDINE PROTEIN KINASE"/>
    <property type="match status" value="1"/>
</dbReference>
<dbReference type="CDD" id="cd17546">
    <property type="entry name" value="REC_hyHK_CKI1_RcsC-like"/>
    <property type="match status" value="1"/>
</dbReference>
<feature type="transmembrane region" description="Helical" evidence="8">
    <location>
        <begin position="324"/>
        <end position="347"/>
    </location>
</feature>
<dbReference type="SMART" id="SM00387">
    <property type="entry name" value="HATPase_c"/>
    <property type="match status" value="1"/>
</dbReference>
<dbReference type="NCBIfam" id="TIGR00229">
    <property type="entry name" value="sensory_box"/>
    <property type="match status" value="1"/>
</dbReference>
<dbReference type="SUPFAM" id="SSF52172">
    <property type="entry name" value="CheY-like"/>
    <property type="match status" value="1"/>
</dbReference>
<dbReference type="CDD" id="cd00130">
    <property type="entry name" value="PAS"/>
    <property type="match status" value="1"/>
</dbReference>
<evidence type="ECO:0000259" key="12">
    <source>
        <dbReference type="PROSITE" id="PS50112"/>
    </source>
</evidence>
<dbReference type="OrthoDB" id="9810730at2"/>
<keyword evidence="4" id="KW-0808">Transferase</keyword>
<dbReference type="PANTHER" id="PTHR43047:SF72">
    <property type="entry name" value="OSMOSENSING HISTIDINE PROTEIN KINASE SLN1"/>
    <property type="match status" value="1"/>
</dbReference>
<dbReference type="InterPro" id="IPR001789">
    <property type="entry name" value="Sig_transdc_resp-reg_receiver"/>
</dbReference>
<keyword evidence="9" id="KW-0732">Signal</keyword>
<keyword evidence="8" id="KW-1133">Transmembrane helix</keyword>
<organism evidence="13 14">
    <name type="scientific">Saccharobesus litoralis</name>
    <dbReference type="NCBI Taxonomy" id="2172099"/>
    <lineage>
        <taxon>Bacteria</taxon>
        <taxon>Pseudomonadati</taxon>
        <taxon>Pseudomonadota</taxon>
        <taxon>Gammaproteobacteria</taxon>
        <taxon>Alteromonadales</taxon>
        <taxon>Alteromonadaceae</taxon>
        <taxon>Saccharobesus</taxon>
    </lineage>
</organism>
<gene>
    <name evidence="13" type="ORF">C2869_10955</name>
</gene>
<evidence type="ECO:0000256" key="7">
    <source>
        <dbReference type="PROSITE-ProRule" id="PRU00169"/>
    </source>
</evidence>
<keyword evidence="8" id="KW-0812">Transmembrane</keyword>
<dbReference type="SUPFAM" id="SSF55874">
    <property type="entry name" value="ATPase domain of HSP90 chaperone/DNA topoisomerase II/histidine kinase"/>
    <property type="match status" value="1"/>
</dbReference>
<proteinExistence type="predicted"/>
<dbReference type="InterPro" id="IPR036890">
    <property type="entry name" value="HATPase_C_sf"/>
</dbReference>
<dbReference type="GO" id="GO:0000155">
    <property type="term" value="F:phosphorelay sensor kinase activity"/>
    <property type="evidence" value="ECO:0007669"/>
    <property type="project" value="InterPro"/>
</dbReference>
<evidence type="ECO:0000256" key="5">
    <source>
        <dbReference type="ARBA" id="ARBA00022777"/>
    </source>
</evidence>
<feature type="chain" id="PRO_5015502705" description="histidine kinase" evidence="9">
    <location>
        <begin position="22"/>
        <end position="875"/>
    </location>
</feature>
<dbReference type="InterPro" id="IPR003594">
    <property type="entry name" value="HATPase_dom"/>
</dbReference>
<dbReference type="AlphaFoldDB" id="A0A2S0VRY1"/>
<dbReference type="SUPFAM" id="SSF55785">
    <property type="entry name" value="PYP-like sensor domain (PAS domain)"/>
    <property type="match status" value="1"/>
</dbReference>
<comment type="catalytic activity">
    <reaction evidence="1">
        <text>ATP + protein L-histidine = ADP + protein N-phospho-L-histidine.</text>
        <dbReference type="EC" id="2.7.13.3"/>
    </reaction>
</comment>
<dbReference type="Proteomes" id="UP000244441">
    <property type="component" value="Chromosome"/>
</dbReference>
<dbReference type="PRINTS" id="PR00344">
    <property type="entry name" value="BCTRLSENSOR"/>
</dbReference>
<evidence type="ECO:0000259" key="10">
    <source>
        <dbReference type="PROSITE" id="PS50109"/>
    </source>
</evidence>
<keyword evidence="3 7" id="KW-0597">Phosphoprotein</keyword>
<dbReference type="InterPro" id="IPR011006">
    <property type="entry name" value="CheY-like_superfamily"/>
</dbReference>
<protein>
    <recommendedName>
        <fullName evidence="2">histidine kinase</fullName>
        <ecNumber evidence="2">2.7.13.3</ecNumber>
    </recommendedName>
</protein>
<keyword evidence="6" id="KW-0902">Two-component regulatory system</keyword>
<dbReference type="EMBL" id="CP026604">
    <property type="protein sequence ID" value="AWB66922.1"/>
    <property type="molecule type" value="Genomic_DNA"/>
</dbReference>
<dbReference type="SMART" id="SM00388">
    <property type="entry name" value="HisKA"/>
    <property type="match status" value="1"/>
</dbReference>
<dbReference type="InterPro" id="IPR000014">
    <property type="entry name" value="PAS"/>
</dbReference>
<dbReference type="RefSeq" id="WP_108602978.1">
    <property type="nucleotide sequence ID" value="NZ_CP026604.1"/>
</dbReference>
<dbReference type="PROSITE" id="PS50112">
    <property type="entry name" value="PAS"/>
    <property type="match status" value="1"/>
</dbReference>
<feature type="domain" description="Response regulatory" evidence="11">
    <location>
        <begin position="748"/>
        <end position="862"/>
    </location>
</feature>
<accession>A0A2S0VRY1</accession>
<reference evidence="13 14" key="1">
    <citation type="submission" date="2018-01" db="EMBL/GenBank/DDBJ databases">
        <title>Genome sequence of a Cantenovulum-like bacteria.</title>
        <authorList>
            <person name="Tan W.R."/>
            <person name="Lau N.-S."/>
            <person name="Go F."/>
            <person name="Amirul A.-A.A."/>
        </authorList>
    </citation>
    <scope>NUCLEOTIDE SEQUENCE [LARGE SCALE GENOMIC DNA]</scope>
    <source>
        <strain evidence="13 14">CCB-QB4</strain>
    </source>
</reference>
<evidence type="ECO:0000313" key="14">
    <source>
        <dbReference type="Proteomes" id="UP000244441"/>
    </source>
</evidence>
<feature type="domain" description="PAS" evidence="12">
    <location>
        <begin position="363"/>
        <end position="419"/>
    </location>
</feature>
<dbReference type="GO" id="GO:0005886">
    <property type="term" value="C:plasma membrane"/>
    <property type="evidence" value="ECO:0007669"/>
    <property type="project" value="TreeGrafter"/>
</dbReference>
<dbReference type="InterPro" id="IPR035965">
    <property type="entry name" value="PAS-like_dom_sf"/>
</dbReference>
<evidence type="ECO:0000256" key="8">
    <source>
        <dbReference type="SAM" id="Phobius"/>
    </source>
</evidence>
<dbReference type="Gene3D" id="3.30.565.10">
    <property type="entry name" value="Histidine kinase-like ATPase, C-terminal domain"/>
    <property type="match status" value="1"/>
</dbReference>
<evidence type="ECO:0000256" key="2">
    <source>
        <dbReference type="ARBA" id="ARBA00012438"/>
    </source>
</evidence>
<keyword evidence="8" id="KW-0472">Membrane</keyword>
<dbReference type="FunFam" id="3.30.565.10:FF:000010">
    <property type="entry name" value="Sensor histidine kinase RcsC"/>
    <property type="match status" value="1"/>
</dbReference>
<evidence type="ECO:0000256" key="4">
    <source>
        <dbReference type="ARBA" id="ARBA00022679"/>
    </source>
</evidence>
<evidence type="ECO:0000256" key="9">
    <source>
        <dbReference type="SAM" id="SignalP"/>
    </source>
</evidence>
<dbReference type="Gene3D" id="3.30.450.20">
    <property type="entry name" value="PAS domain"/>
    <property type="match status" value="1"/>
</dbReference>
<evidence type="ECO:0000259" key="11">
    <source>
        <dbReference type="PROSITE" id="PS50110"/>
    </source>
</evidence>
<dbReference type="Pfam" id="PF00512">
    <property type="entry name" value="HisKA"/>
    <property type="match status" value="1"/>
</dbReference>
<dbReference type="Gene3D" id="1.10.287.130">
    <property type="match status" value="1"/>
</dbReference>
<dbReference type="SUPFAM" id="SSF47384">
    <property type="entry name" value="Homodimeric domain of signal transducing histidine kinase"/>
    <property type="match status" value="1"/>
</dbReference>
<dbReference type="SUPFAM" id="SSF53850">
    <property type="entry name" value="Periplasmic binding protein-like II"/>
    <property type="match status" value="1"/>
</dbReference>
<keyword evidence="14" id="KW-1185">Reference proteome</keyword>
<feature type="modified residue" description="4-aspartylphosphate" evidence="7">
    <location>
        <position position="797"/>
    </location>
</feature>
<evidence type="ECO:0000256" key="1">
    <source>
        <dbReference type="ARBA" id="ARBA00000085"/>
    </source>
</evidence>
<dbReference type="Pfam" id="PF02518">
    <property type="entry name" value="HATPase_c"/>
    <property type="match status" value="1"/>
</dbReference>
<dbReference type="Gene3D" id="3.40.190.10">
    <property type="entry name" value="Periplasmic binding protein-like II"/>
    <property type="match status" value="2"/>
</dbReference>
<dbReference type="Pfam" id="PF09084">
    <property type="entry name" value="NMT1"/>
    <property type="match status" value="1"/>
</dbReference>
<dbReference type="InterPro" id="IPR004358">
    <property type="entry name" value="Sig_transdc_His_kin-like_C"/>
</dbReference>
<dbReference type="Gene3D" id="3.40.50.2300">
    <property type="match status" value="1"/>
</dbReference>
<dbReference type="EC" id="2.7.13.3" evidence="2"/>
<dbReference type="CDD" id="cd16922">
    <property type="entry name" value="HATPase_EvgS-ArcB-TorS-like"/>
    <property type="match status" value="1"/>
</dbReference>